<reference evidence="2" key="1">
    <citation type="journal article" date="2016" name="Nature">
        <title>Genome evolution in the allotetraploid frog Xenopus laevis.</title>
        <authorList>
            <person name="Session A.M."/>
            <person name="Uno Y."/>
            <person name="Kwon T."/>
            <person name="Chapman J.A."/>
            <person name="Toyoda A."/>
            <person name="Takahashi S."/>
            <person name="Fukui A."/>
            <person name="Hikosaka A."/>
            <person name="Suzuki A."/>
            <person name="Kondo M."/>
            <person name="van Heeringen S.J."/>
            <person name="Quigley I."/>
            <person name="Heinz S."/>
            <person name="Ogino H."/>
            <person name="Ochi H."/>
            <person name="Hellsten U."/>
            <person name="Lyons J.B."/>
            <person name="Simakov O."/>
            <person name="Putnam N."/>
            <person name="Stites J."/>
            <person name="Kuroki Y."/>
            <person name="Tanaka T."/>
            <person name="Michiue T."/>
            <person name="Watanabe M."/>
            <person name="Bogdanovic O."/>
            <person name="Lister R."/>
            <person name="Georgiou G."/>
            <person name="Paranjpe S.S."/>
            <person name="van Kruijsbergen I."/>
            <person name="Shu S."/>
            <person name="Carlson J."/>
            <person name="Kinoshita T."/>
            <person name="Ohta Y."/>
            <person name="Mawaribuchi S."/>
            <person name="Jenkins J."/>
            <person name="Grimwood J."/>
            <person name="Schmutz J."/>
            <person name="Mitros T."/>
            <person name="Mozaffari S.V."/>
            <person name="Suzuki Y."/>
            <person name="Haramoto Y."/>
            <person name="Yamamoto T.S."/>
            <person name="Takagi C."/>
            <person name="Heald R."/>
            <person name="Miller K."/>
            <person name="Haudenschild C."/>
            <person name="Kitzman J."/>
            <person name="Nakayama T."/>
            <person name="Izutsu Y."/>
            <person name="Robert J."/>
            <person name="Fortriede J."/>
            <person name="Burns K."/>
            <person name="Lotay V."/>
            <person name="Karimi K."/>
            <person name="Yasuoka Y."/>
            <person name="Dichmann D.S."/>
            <person name="Flajnik M.F."/>
            <person name="Houston D.W."/>
            <person name="Shendure J."/>
            <person name="DuPasquier L."/>
            <person name="Vize P.D."/>
            <person name="Zorn A.M."/>
            <person name="Ito M."/>
            <person name="Marcotte E.M."/>
            <person name="Wallingford J.B."/>
            <person name="Ito Y."/>
            <person name="Asashima M."/>
            <person name="Ueno N."/>
            <person name="Matsuda Y."/>
            <person name="Veenstra G.J."/>
            <person name="Fujiyama A."/>
            <person name="Harland R.M."/>
            <person name="Taira M."/>
            <person name="Rokhsar D.S."/>
        </authorList>
    </citation>
    <scope>NUCLEOTIDE SEQUENCE [LARGE SCALE GENOMIC DNA]</scope>
    <source>
        <strain evidence="2">J</strain>
    </source>
</reference>
<sequence>MLEESWVRMKQFTLQIEAWEEMEADQCILGAVCVFSCLAQQFGDNFCSRNNSPGAKLGINFKGNRPHWILIMLMTHIGKGKSVALDSRLYIEGDVDVPAGSVCVGSGCYLWLSSCMSLLVS</sequence>
<name>A0A974E341_XENLA</name>
<protein>
    <submittedName>
        <fullName evidence="1">Uncharacterized protein</fullName>
    </submittedName>
</protein>
<proteinExistence type="predicted"/>
<accession>A0A974E341</accession>
<evidence type="ECO:0000313" key="1">
    <source>
        <dbReference type="EMBL" id="OCU02326.1"/>
    </source>
</evidence>
<evidence type="ECO:0000313" key="2">
    <source>
        <dbReference type="Proteomes" id="UP000694892"/>
    </source>
</evidence>
<dbReference type="AlphaFoldDB" id="A0A974E341"/>
<organism evidence="1 2">
    <name type="scientific">Xenopus laevis</name>
    <name type="common">African clawed frog</name>
    <dbReference type="NCBI Taxonomy" id="8355"/>
    <lineage>
        <taxon>Eukaryota</taxon>
        <taxon>Metazoa</taxon>
        <taxon>Chordata</taxon>
        <taxon>Craniata</taxon>
        <taxon>Vertebrata</taxon>
        <taxon>Euteleostomi</taxon>
        <taxon>Amphibia</taxon>
        <taxon>Batrachia</taxon>
        <taxon>Anura</taxon>
        <taxon>Pipoidea</taxon>
        <taxon>Pipidae</taxon>
        <taxon>Xenopodinae</taxon>
        <taxon>Xenopus</taxon>
        <taxon>Xenopus</taxon>
    </lineage>
</organism>
<dbReference type="EMBL" id="CM004466">
    <property type="protein sequence ID" value="OCU02326.1"/>
    <property type="molecule type" value="Genomic_DNA"/>
</dbReference>
<dbReference type="Proteomes" id="UP000694892">
    <property type="component" value="Chromosome 1L"/>
</dbReference>
<gene>
    <name evidence="1" type="ORF">XELAEV_18008089mg</name>
</gene>